<dbReference type="SUPFAM" id="SSF47807">
    <property type="entry name" value="5' to 3' exonuclease, C-terminal subdomain"/>
    <property type="match status" value="1"/>
</dbReference>
<keyword evidence="5 16" id="KW-0548">Nucleotidyltransferase</keyword>
<dbReference type="GO" id="GO:0003887">
    <property type="term" value="F:DNA-directed DNA polymerase activity"/>
    <property type="evidence" value="ECO:0007669"/>
    <property type="project" value="UniProtKB-EC"/>
</dbReference>
<dbReference type="InterPro" id="IPR043502">
    <property type="entry name" value="DNA/RNA_pol_sf"/>
</dbReference>
<dbReference type="CDD" id="cd09859">
    <property type="entry name" value="PIN_53EXO"/>
    <property type="match status" value="1"/>
</dbReference>
<dbReference type="PANTHER" id="PTHR10133:SF27">
    <property type="entry name" value="DNA POLYMERASE NU"/>
    <property type="match status" value="1"/>
</dbReference>
<keyword evidence="11 16" id="KW-0239">DNA-directed DNA polymerase</keyword>
<proteinExistence type="inferred from homology"/>
<keyword evidence="9" id="KW-0378">Hydrolase</keyword>
<feature type="domain" description="5'-3' exonuclease" evidence="18">
    <location>
        <begin position="13"/>
        <end position="268"/>
    </location>
</feature>
<dbReference type="PRINTS" id="PR00868">
    <property type="entry name" value="DNAPOLI"/>
</dbReference>
<dbReference type="NCBIfam" id="NF004397">
    <property type="entry name" value="PRK05755.1"/>
    <property type="match status" value="1"/>
</dbReference>
<dbReference type="InterPro" id="IPR020045">
    <property type="entry name" value="DNA_polI_H3TH"/>
</dbReference>
<name>A0ABX6IRA7_9CHLA</name>
<evidence type="ECO:0000256" key="15">
    <source>
        <dbReference type="NCBIfam" id="TIGR00593"/>
    </source>
</evidence>
<keyword evidence="13 16" id="KW-0234">DNA repair</keyword>
<keyword evidence="8 16" id="KW-0227">DNA damage</keyword>
<dbReference type="SMART" id="SM00474">
    <property type="entry name" value="35EXOc"/>
    <property type="match status" value="1"/>
</dbReference>
<keyword evidence="10" id="KW-0269">Exonuclease</keyword>
<dbReference type="Proteomes" id="UP000512184">
    <property type="component" value="Chromosome"/>
</dbReference>
<dbReference type="EC" id="2.7.7.7" evidence="2 15"/>
<evidence type="ECO:0000256" key="14">
    <source>
        <dbReference type="ARBA" id="ARBA00049244"/>
    </source>
</evidence>
<evidence type="ECO:0000256" key="4">
    <source>
        <dbReference type="ARBA" id="ARBA00022679"/>
    </source>
</evidence>
<dbReference type="CDD" id="cd09898">
    <property type="entry name" value="H3TH_53EXO"/>
    <property type="match status" value="1"/>
</dbReference>
<reference evidence="20" key="1">
    <citation type="submission" date="2019-01" db="EMBL/GenBank/DDBJ databases">
        <title>Whole genome sequencing and annotation enables comparative genome analysis that reveals unique features of the Chlamydia suis R19 Genome.</title>
        <authorList>
            <person name="Dimond Z.E."/>
        </authorList>
    </citation>
    <scope>NUCLEOTIDE SEQUENCE [LARGE SCALE GENOMIC DNA]</scope>
    <source>
        <strain evidence="20">R19</strain>
    </source>
</reference>
<dbReference type="NCBIfam" id="TIGR00593">
    <property type="entry name" value="pola"/>
    <property type="match status" value="1"/>
</dbReference>
<dbReference type="Pfam" id="PF01367">
    <property type="entry name" value="5_3_exonuc"/>
    <property type="match status" value="1"/>
</dbReference>
<dbReference type="InterPro" id="IPR008918">
    <property type="entry name" value="HhH2"/>
</dbReference>
<comment type="catalytic activity">
    <reaction evidence="14 16">
        <text>DNA(n) + a 2'-deoxyribonucleoside 5'-triphosphate = DNA(n+1) + diphosphate</text>
        <dbReference type="Rhea" id="RHEA:22508"/>
        <dbReference type="Rhea" id="RHEA-COMP:17339"/>
        <dbReference type="Rhea" id="RHEA-COMP:17340"/>
        <dbReference type="ChEBI" id="CHEBI:33019"/>
        <dbReference type="ChEBI" id="CHEBI:61560"/>
        <dbReference type="ChEBI" id="CHEBI:173112"/>
        <dbReference type="EC" id="2.7.7.7"/>
    </reaction>
</comment>
<dbReference type="InterPro" id="IPR029060">
    <property type="entry name" value="PIN-like_dom_sf"/>
</dbReference>
<evidence type="ECO:0000256" key="9">
    <source>
        <dbReference type="ARBA" id="ARBA00022801"/>
    </source>
</evidence>
<evidence type="ECO:0000256" key="7">
    <source>
        <dbReference type="ARBA" id="ARBA00022722"/>
    </source>
</evidence>
<dbReference type="Gene3D" id="3.40.50.1010">
    <property type="entry name" value="5'-nuclease"/>
    <property type="match status" value="1"/>
</dbReference>
<dbReference type="InterPro" id="IPR036279">
    <property type="entry name" value="5-3_exonuclease_C_sf"/>
</dbReference>
<evidence type="ECO:0000259" key="18">
    <source>
        <dbReference type="SMART" id="SM00475"/>
    </source>
</evidence>
<accession>A0ABX6IRA7</accession>
<keyword evidence="6 16" id="KW-0235">DNA replication</keyword>
<evidence type="ECO:0000256" key="12">
    <source>
        <dbReference type="ARBA" id="ARBA00023125"/>
    </source>
</evidence>
<evidence type="ECO:0000313" key="21">
    <source>
        <dbReference type="Proteomes" id="UP000512184"/>
    </source>
</evidence>
<dbReference type="Pfam" id="PF00476">
    <property type="entry name" value="DNA_pol_A"/>
    <property type="match status" value="1"/>
</dbReference>
<comment type="similarity">
    <text evidence="1 16">Belongs to the DNA polymerase type-A family.</text>
</comment>
<evidence type="ECO:0000256" key="6">
    <source>
        <dbReference type="ARBA" id="ARBA00022705"/>
    </source>
</evidence>
<evidence type="ECO:0000256" key="8">
    <source>
        <dbReference type="ARBA" id="ARBA00022763"/>
    </source>
</evidence>
<dbReference type="SMART" id="SM00482">
    <property type="entry name" value="POLAc"/>
    <property type="match status" value="1"/>
</dbReference>
<keyword evidence="4 16" id="KW-0808">Transferase</keyword>
<keyword evidence="21" id="KW-1185">Reference proteome</keyword>
<dbReference type="SMART" id="SM00279">
    <property type="entry name" value="HhH2"/>
    <property type="match status" value="1"/>
</dbReference>
<dbReference type="Pfam" id="PF02739">
    <property type="entry name" value="5_3_exonuc_N"/>
    <property type="match status" value="1"/>
</dbReference>
<dbReference type="InterPro" id="IPR012337">
    <property type="entry name" value="RNaseH-like_sf"/>
</dbReference>
<evidence type="ECO:0000313" key="20">
    <source>
        <dbReference type="EMBL" id="QHP83713.1"/>
    </source>
</evidence>
<dbReference type="EMBL" id="CP035278">
    <property type="protein sequence ID" value="QHP83713.1"/>
    <property type="molecule type" value="Genomic_DNA"/>
</dbReference>
<evidence type="ECO:0000256" key="3">
    <source>
        <dbReference type="ARBA" id="ARBA00020311"/>
    </source>
</evidence>
<dbReference type="Gene3D" id="1.10.150.20">
    <property type="entry name" value="5' to 3' exonuclease, C-terminal subdomain"/>
    <property type="match status" value="2"/>
</dbReference>
<evidence type="ECO:0000256" key="2">
    <source>
        <dbReference type="ARBA" id="ARBA00012417"/>
    </source>
</evidence>
<dbReference type="SMART" id="SM00475">
    <property type="entry name" value="53EXOc"/>
    <property type="match status" value="1"/>
</dbReference>
<feature type="domain" description="3'-5' exonuclease" evidence="17">
    <location>
        <begin position="302"/>
        <end position="472"/>
    </location>
</feature>
<dbReference type="SUPFAM" id="SSF88723">
    <property type="entry name" value="PIN domain-like"/>
    <property type="match status" value="1"/>
</dbReference>
<evidence type="ECO:0000256" key="13">
    <source>
        <dbReference type="ARBA" id="ARBA00023204"/>
    </source>
</evidence>
<dbReference type="InterPro" id="IPR018320">
    <property type="entry name" value="DNA_polymerase_1"/>
</dbReference>
<dbReference type="CDD" id="cd08637">
    <property type="entry name" value="DNA_pol_A_pol_I_C"/>
    <property type="match status" value="1"/>
</dbReference>
<gene>
    <name evidence="16 20" type="primary">polA</name>
    <name evidence="20" type="ORF">Chls_838</name>
</gene>
<protein>
    <recommendedName>
        <fullName evidence="3 15">DNA polymerase I</fullName>
        <ecNumber evidence="2 15">2.7.7.7</ecNumber>
    </recommendedName>
</protein>
<feature type="domain" description="DNA-directed DNA polymerase family A palm" evidence="19">
    <location>
        <begin position="636"/>
        <end position="842"/>
    </location>
</feature>
<dbReference type="SUPFAM" id="SSF56672">
    <property type="entry name" value="DNA/RNA polymerases"/>
    <property type="match status" value="1"/>
</dbReference>
<dbReference type="InterPro" id="IPR002562">
    <property type="entry name" value="3'-5'_exonuclease_dom"/>
</dbReference>
<evidence type="ECO:0000259" key="19">
    <source>
        <dbReference type="SMART" id="SM00482"/>
    </source>
</evidence>
<evidence type="ECO:0000256" key="11">
    <source>
        <dbReference type="ARBA" id="ARBA00022932"/>
    </source>
</evidence>
<dbReference type="InterPro" id="IPR020046">
    <property type="entry name" value="5-3_exonucl_a-hlix_arch_N"/>
</dbReference>
<keyword evidence="12 16" id="KW-0238">DNA-binding</keyword>
<evidence type="ECO:0000256" key="1">
    <source>
        <dbReference type="ARBA" id="ARBA00007705"/>
    </source>
</evidence>
<dbReference type="Gene3D" id="3.30.70.370">
    <property type="match status" value="1"/>
</dbReference>
<evidence type="ECO:0000256" key="5">
    <source>
        <dbReference type="ARBA" id="ARBA00022695"/>
    </source>
</evidence>
<evidence type="ECO:0000259" key="17">
    <source>
        <dbReference type="SMART" id="SM00474"/>
    </source>
</evidence>
<dbReference type="InterPro" id="IPR036397">
    <property type="entry name" value="RNaseH_sf"/>
</dbReference>
<organism evidence="20 21">
    <name type="scientific">Chlamydia suis</name>
    <dbReference type="NCBI Taxonomy" id="83559"/>
    <lineage>
        <taxon>Bacteria</taxon>
        <taxon>Pseudomonadati</taxon>
        <taxon>Chlamydiota</taxon>
        <taxon>Chlamydiia</taxon>
        <taxon>Chlamydiales</taxon>
        <taxon>Chlamydiaceae</taxon>
        <taxon>Chlamydia/Chlamydophila group</taxon>
        <taxon>Chlamydia</taxon>
    </lineage>
</organism>
<dbReference type="InterPro" id="IPR002298">
    <property type="entry name" value="DNA_polymerase_A"/>
</dbReference>
<dbReference type="InterPro" id="IPR002421">
    <property type="entry name" value="5-3_exonuclease"/>
</dbReference>
<dbReference type="PANTHER" id="PTHR10133">
    <property type="entry name" value="DNA POLYMERASE I"/>
    <property type="match status" value="1"/>
</dbReference>
<keyword evidence="7" id="KW-0540">Nuclease</keyword>
<dbReference type="Gene3D" id="1.20.1060.10">
    <property type="entry name" value="Taq DNA Polymerase, Chain T, domain 4"/>
    <property type="match status" value="1"/>
</dbReference>
<sequence length="877" mass="98186">MVHGLKAGVVQMKKLFVLDVSGFVFRAYFALPEMRGPKGESTQAVFGFIRSLDKLINDLAPEYIVAVFDGPNNKLSRQELYADYKRNRDRQLEDFPEQVNLVKQYCELAGISCLEKEGVEADDVIASVTKKAVADGFEVCVCTADKDLLQLVDKHVSVFNPWKEQEIRYDEVLQQFGVAPEQIADYLALVGDSSDNIPGVLGCGPKKAQALLKEFLSVEDLVANVQRLSGKNKQMIEEQLETLLLSKRLATLHADLVLPLKTEEMFFSPQNVDITRLNTFYLQHGFKALVRHTEISESPVSVQMVRDPVILQAVLERLAGGEVGYCVAYTGEHLPSLRLHGVALSGKDEVFYIEVFGEQEIALLKPFFGDATTKFFGYRTKRDNHALKNHGIDVHVTADLVLAEHLVSGGAKISFQKLLVEAGYIQEAAFFAKEWGASSLPVQSLPRQPAQYFGTFVSRLLDVKNNLFVKLEEKGLKNIFETVEQPLEAILFAMERAGMPLDCPSLSILDQDLSQELEAYTQEIYALAGCAFNIKSPKQLADILYHRLGIEPVDKAKSTKAEVLETLEGAHEIVSKILAFRATEKMLSTYVRTLPKQIDSRTHRVHPTFNQVGTVTGRLACQDPNLQNIPVRSERGRLLREAFRVKKENDYFLAADYSQIELRFLAHLSQDETLKQAFNSGEDIHAFTASQVFNIPLEQVTKRQRHQAKAVNFGLVYGQQAYGLSKILKISVSEAQGLMDAYFARYPRAAEFITQTIEQASKEQKVTTMLGRERILSDWESSPGARAASGRLAVNTRIQGSAAELIKLAMLDISKELVSRRLKSQLLLQIHDELLFEVPAEELEEVKVLVQEKMESAMLLSVPLVVNVLIGKNWAEC</sequence>
<dbReference type="SUPFAM" id="SSF53098">
    <property type="entry name" value="Ribonuclease H-like"/>
    <property type="match status" value="1"/>
</dbReference>
<dbReference type="Gene3D" id="3.30.420.10">
    <property type="entry name" value="Ribonuclease H-like superfamily/Ribonuclease H"/>
    <property type="match status" value="1"/>
</dbReference>
<evidence type="ECO:0000256" key="16">
    <source>
        <dbReference type="RuleBase" id="RU004460"/>
    </source>
</evidence>
<dbReference type="InterPro" id="IPR001098">
    <property type="entry name" value="DNA-dir_DNA_pol_A_palm_dom"/>
</dbReference>
<evidence type="ECO:0000256" key="10">
    <source>
        <dbReference type="ARBA" id="ARBA00022839"/>
    </source>
</evidence>